<evidence type="ECO:0000313" key="7">
    <source>
        <dbReference type="EMBL" id="OAD41949.1"/>
    </source>
</evidence>
<keyword evidence="3" id="KW-0227">DNA damage</keyword>
<organism evidence="6 9">
    <name type="scientific">Hydrogenophaga crassostreae</name>
    <dbReference type="NCBI Taxonomy" id="1763535"/>
    <lineage>
        <taxon>Bacteria</taxon>
        <taxon>Pseudomonadati</taxon>
        <taxon>Pseudomonadota</taxon>
        <taxon>Betaproteobacteria</taxon>
        <taxon>Burkholderiales</taxon>
        <taxon>Comamonadaceae</taxon>
        <taxon>Hydrogenophaga</taxon>
    </lineage>
</organism>
<dbReference type="Gene3D" id="3.30.1490.70">
    <property type="match status" value="1"/>
</dbReference>
<keyword evidence="1" id="KW-0436">Ligase</keyword>
<dbReference type="EMBL" id="LVWD01000013">
    <property type="protein sequence ID" value="OAD41949.1"/>
    <property type="molecule type" value="Genomic_DNA"/>
</dbReference>
<sequence>MGGGCRTTAIQTHEAPRQSSENSVQEGGEDQVLHRAASLYQGFRNNDLLKLKLFDDAQPEVISHQPGKGRYKGLLGSLLVKTPEGHICRVGSD</sequence>
<evidence type="ECO:0000256" key="4">
    <source>
        <dbReference type="ARBA" id="ARBA00023204"/>
    </source>
</evidence>
<gene>
    <name evidence="6" type="ORF">LPB072_13130</name>
    <name evidence="7" type="ORF">LPB72_11750</name>
</gene>
<evidence type="ECO:0000313" key="6">
    <source>
        <dbReference type="EMBL" id="AOW13653.1"/>
    </source>
</evidence>
<evidence type="ECO:0000256" key="5">
    <source>
        <dbReference type="SAM" id="MobiDB-lite"/>
    </source>
</evidence>
<dbReference type="InterPro" id="IPR050326">
    <property type="entry name" value="NAD_dep_DNA_ligaseB"/>
</dbReference>
<keyword evidence="4" id="KW-0234">DNA repair</keyword>
<name>A0A167HZY7_9BURK</name>
<proteinExistence type="predicted"/>
<dbReference type="GO" id="GO:0006281">
    <property type="term" value="P:DNA repair"/>
    <property type="evidence" value="ECO:0007669"/>
    <property type="project" value="UniProtKB-KW"/>
</dbReference>
<dbReference type="EMBL" id="CP017476">
    <property type="protein sequence ID" value="AOW13653.1"/>
    <property type="molecule type" value="Genomic_DNA"/>
</dbReference>
<evidence type="ECO:0000313" key="8">
    <source>
        <dbReference type="Proteomes" id="UP000185657"/>
    </source>
</evidence>
<dbReference type="PANTHER" id="PTHR47810:SF1">
    <property type="entry name" value="DNA LIGASE B"/>
    <property type="match status" value="1"/>
</dbReference>
<dbReference type="KEGG" id="hyl:LPB072_13130"/>
<dbReference type="InterPro" id="IPR012340">
    <property type="entry name" value="NA-bd_OB-fold"/>
</dbReference>
<accession>A0A167HZY7</accession>
<keyword evidence="8" id="KW-1185">Reference proteome</keyword>
<reference evidence="7 8" key="1">
    <citation type="submission" date="2016-02" db="EMBL/GenBank/DDBJ databases">
        <title>Draft genome sequence of Hydrogenophaga sp. LPB0072.</title>
        <authorList>
            <person name="Shin S.-K."/>
            <person name="Yi H."/>
        </authorList>
    </citation>
    <scope>NUCLEOTIDE SEQUENCE [LARGE SCALE GENOMIC DNA]</scope>
    <source>
        <strain evidence="7 8">LPB0072</strain>
    </source>
</reference>
<dbReference type="GO" id="GO:0006260">
    <property type="term" value="P:DNA replication"/>
    <property type="evidence" value="ECO:0007669"/>
    <property type="project" value="UniProtKB-KW"/>
</dbReference>
<evidence type="ECO:0000256" key="1">
    <source>
        <dbReference type="ARBA" id="ARBA00022598"/>
    </source>
</evidence>
<dbReference type="PANTHER" id="PTHR47810">
    <property type="entry name" value="DNA LIGASE"/>
    <property type="match status" value="1"/>
</dbReference>
<dbReference type="SUPFAM" id="SSF50249">
    <property type="entry name" value="Nucleic acid-binding proteins"/>
    <property type="match status" value="1"/>
</dbReference>
<dbReference type="Proteomes" id="UP000185680">
    <property type="component" value="Chromosome"/>
</dbReference>
<dbReference type="GO" id="GO:0016874">
    <property type="term" value="F:ligase activity"/>
    <property type="evidence" value="ECO:0007669"/>
    <property type="project" value="UniProtKB-KW"/>
</dbReference>
<keyword evidence="2" id="KW-0235">DNA replication</keyword>
<evidence type="ECO:0000256" key="3">
    <source>
        <dbReference type="ARBA" id="ARBA00022763"/>
    </source>
</evidence>
<dbReference type="AlphaFoldDB" id="A0A167HZY7"/>
<feature type="region of interest" description="Disordered" evidence="5">
    <location>
        <begin position="1"/>
        <end position="30"/>
    </location>
</feature>
<evidence type="ECO:0000313" key="9">
    <source>
        <dbReference type="Proteomes" id="UP000185680"/>
    </source>
</evidence>
<protein>
    <submittedName>
        <fullName evidence="6">Uncharacterized protein</fullName>
    </submittedName>
</protein>
<reference evidence="6 9" key="2">
    <citation type="submission" date="2016-10" db="EMBL/GenBank/DDBJ databases">
        <title>Hydorgenophaga sp. LPB0072 isolated from gastropod.</title>
        <authorList>
            <person name="Kim E."/>
            <person name="Yi H."/>
        </authorList>
    </citation>
    <scope>NUCLEOTIDE SEQUENCE [LARGE SCALE GENOMIC DNA]</scope>
    <source>
        <strain evidence="6 9">LPB0072</strain>
    </source>
</reference>
<evidence type="ECO:0000256" key="2">
    <source>
        <dbReference type="ARBA" id="ARBA00022705"/>
    </source>
</evidence>
<dbReference type="STRING" id="1763535.LPB072_13130"/>
<dbReference type="Proteomes" id="UP000185657">
    <property type="component" value="Unassembled WGS sequence"/>
</dbReference>